<dbReference type="InterPro" id="IPR001881">
    <property type="entry name" value="EGF-like_Ca-bd_dom"/>
</dbReference>
<dbReference type="SMART" id="SM00179">
    <property type="entry name" value="EGF_CA"/>
    <property type="match status" value="1"/>
</dbReference>
<evidence type="ECO:0000259" key="3">
    <source>
        <dbReference type="PROSITE" id="PS50026"/>
    </source>
</evidence>
<dbReference type="InterPro" id="IPR000742">
    <property type="entry name" value="EGF"/>
</dbReference>
<name>A0A6F9DC68_9ASCI</name>
<sequence length="231" mass="26197">MYAMKAKTYNGTNTTKTDWFSFDDFNVCSYVNPCANNGICVDLLADYNCLCPKKYTGKNCESESRCSPVCQRSPLAEKLESLCLQGWTTIQTRFDGSVSFIRPWEDYKTGFGNPSGDFWLGLDKIHAMTQSKSCRVRFDLTNPGEKETFAEYSIFQIGPETENYRLSISGYMTSSTGVDWMQYNNGMQFSAYDRDNDLSTSNCAGGGGWWYKSCASGNLNWHYKAYWANIL</sequence>
<reference evidence="5" key="1">
    <citation type="submission" date="2020-04" db="EMBL/GenBank/DDBJ databases">
        <authorList>
            <person name="Neveu A P."/>
        </authorList>
    </citation>
    <scope>NUCLEOTIDE SEQUENCE</scope>
    <source>
        <tissue evidence="5">Whole embryo</tissue>
    </source>
</reference>
<feature type="domain" description="Fibrinogen C-terminal" evidence="4">
    <location>
        <begin position="51"/>
        <end position="231"/>
    </location>
</feature>
<dbReference type="InterPro" id="IPR000152">
    <property type="entry name" value="EGF-type_Asp/Asn_hydroxyl_site"/>
</dbReference>
<dbReference type="Pfam" id="PF00008">
    <property type="entry name" value="EGF"/>
    <property type="match status" value="1"/>
</dbReference>
<dbReference type="SUPFAM" id="SSF57196">
    <property type="entry name" value="EGF/Laminin"/>
    <property type="match status" value="1"/>
</dbReference>
<dbReference type="PROSITE" id="PS51406">
    <property type="entry name" value="FIBRINOGEN_C_2"/>
    <property type="match status" value="1"/>
</dbReference>
<accession>A0A6F9DC68</accession>
<dbReference type="SUPFAM" id="SSF56496">
    <property type="entry name" value="Fibrinogen C-terminal domain-like"/>
    <property type="match status" value="1"/>
</dbReference>
<evidence type="ECO:0000259" key="4">
    <source>
        <dbReference type="PROSITE" id="PS51406"/>
    </source>
</evidence>
<evidence type="ECO:0000313" key="5">
    <source>
        <dbReference type="EMBL" id="CAB3245532.1"/>
    </source>
</evidence>
<dbReference type="GO" id="GO:0005615">
    <property type="term" value="C:extracellular space"/>
    <property type="evidence" value="ECO:0007669"/>
    <property type="project" value="TreeGrafter"/>
</dbReference>
<dbReference type="AlphaFoldDB" id="A0A6F9DC68"/>
<evidence type="ECO:0000256" key="1">
    <source>
        <dbReference type="ARBA" id="ARBA00023157"/>
    </source>
</evidence>
<dbReference type="InterPro" id="IPR014716">
    <property type="entry name" value="Fibrinogen_a/b/g_C_1"/>
</dbReference>
<dbReference type="Pfam" id="PF00147">
    <property type="entry name" value="Fibrinogen_C"/>
    <property type="match status" value="1"/>
</dbReference>
<dbReference type="SMART" id="SM00181">
    <property type="entry name" value="EGF"/>
    <property type="match status" value="1"/>
</dbReference>
<dbReference type="PROSITE" id="PS50026">
    <property type="entry name" value="EGF_3"/>
    <property type="match status" value="1"/>
</dbReference>
<dbReference type="InterPro" id="IPR036056">
    <property type="entry name" value="Fibrinogen-like_C"/>
</dbReference>
<feature type="disulfide bond" evidence="2">
    <location>
        <begin position="51"/>
        <end position="60"/>
    </location>
</feature>
<dbReference type="Gene3D" id="3.90.215.10">
    <property type="entry name" value="Gamma Fibrinogen, chain A, domain 1"/>
    <property type="match status" value="1"/>
</dbReference>
<protein>
    <submittedName>
        <fullName evidence="5">Ficolin-2-like</fullName>
    </submittedName>
</protein>
<dbReference type="FunFam" id="2.10.25.10:FF:000404">
    <property type="entry name" value="Weary, isoform B"/>
    <property type="match status" value="1"/>
</dbReference>
<organism evidence="5">
    <name type="scientific">Phallusia mammillata</name>
    <dbReference type="NCBI Taxonomy" id="59560"/>
    <lineage>
        <taxon>Eukaryota</taxon>
        <taxon>Metazoa</taxon>
        <taxon>Chordata</taxon>
        <taxon>Tunicata</taxon>
        <taxon>Ascidiacea</taxon>
        <taxon>Phlebobranchia</taxon>
        <taxon>Ascidiidae</taxon>
        <taxon>Phallusia</taxon>
    </lineage>
</organism>
<dbReference type="PROSITE" id="PS00022">
    <property type="entry name" value="EGF_1"/>
    <property type="match status" value="1"/>
</dbReference>
<dbReference type="PROSITE" id="PS00010">
    <property type="entry name" value="ASX_HYDROXYL"/>
    <property type="match status" value="1"/>
</dbReference>
<keyword evidence="1 2" id="KW-1015">Disulfide bond</keyword>
<dbReference type="PANTHER" id="PTHR19143">
    <property type="entry name" value="FIBRINOGEN/TENASCIN/ANGIOPOEITIN"/>
    <property type="match status" value="1"/>
</dbReference>
<gene>
    <name evidence="5" type="primary">Fcn2-001</name>
</gene>
<dbReference type="Gene3D" id="2.10.25.10">
    <property type="entry name" value="Laminin"/>
    <property type="match status" value="1"/>
</dbReference>
<proteinExistence type="evidence at transcript level"/>
<feature type="domain" description="EGF-like" evidence="3">
    <location>
        <begin position="24"/>
        <end position="61"/>
    </location>
</feature>
<evidence type="ECO:0000256" key="2">
    <source>
        <dbReference type="PROSITE-ProRule" id="PRU00076"/>
    </source>
</evidence>
<dbReference type="CDD" id="cd00054">
    <property type="entry name" value="EGF_CA"/>
    <property type="match status" value="1"/>
</dbReference>
<dbReference type="InterPro" id="IPR050373">
    <property type="entry name" value="Fibrinogen_C-term_domain"/>
</dbReference>
<dbReference type="InterPro" id="IPR002181">
    <property type="entry name" value="Fibrinogen_a/b/g_C_dom"/>
</dbReference>
<dbReference type="GO" id="GO:0005509">
    <property type="term" value="F:calcium ion binding"/>
    <property type="evidence" value="ECO:0007669"/>
    <property type="project" value="InterPro"/>
</dbReference>
<dbReference type="EMBL" id="LR785140">
    <property type="protein sequence ID" value="CAB3245532.1"/>
    <property type="molecule type" value="mRNA"/>
</dbReference>
<comment type="caution">
    <text evidence="2">Lacks conserved residue(s) required for the propagation of feature annotation.</text>
</comment>
<keyword evidence="2" id="KW-0245">EGF-like domain</keyword>
<dbReference type="SMART" id="SM00186">
    <property type="entry name" value="FBG"/>
    <property type="match status" value="1"/>
</dbReference>